<sequence length="51" mass="6121">MVRTPRESKPCAHCGRPFENRKRWDGREQWDAVRYCSRACRSAAARERRRA</sequence>
<dbReference type="AlphaFoldDB" id="A0AA37XC97"/>
<evidence type="ECO:0008006" key="3">
    <source>
        <dbReference type="Google" id="ProtNLM"/>
    </source>
</evidence>
<dbReference type="InterPro" id="IPR017136">
    <property type="entry name" value="UCP037205"/>
</dbReference>
<name>A0AA37XC97_9MICO</name>
<evidence type="ECO:0000313" key="2">
    <source>
        <dbReference type="Proteomes" id="UP001157160"/>
    </source>
</evidence>
<protein>
    <recommendedName>
        <fullName evidence="3">DUF2256 domain-containing protein</fullName>
    </recommendedName>
</protein>
<dbReference type="Pfam" id="PF10013">
    <property type="entry name" value="DUF2256"/>
    <property type="match status" value="1"/>
</dbReference>
<keyword evidence="2" id="KW-1185">Reference proteome</keyword>
<dbReference type="Proteomes" id="UP001157160">
    <property type="component" value="Unassembled WGS sequence"/>
</dbReference>
<gene>
    <name evidence="1" type="ORF">GCM10025874_27410</name>
</gene>
<evidence type="ECO:0000313" key="1">
    <source>
        <dbReference type="EMBL" id="GMA29488.1"/>
    </source>
</evidence>
<dbReference type="RefSeq" id="WP_284233650.1">
    <property type="nucleotide sequence ID" value="NZ_BSUL01000001.1"/>
</dbReference>
<organism evidence="1 2">
    <name type="scientific">Arenivirga flava</name>
    <dbReference type="NCBI Taxonomy" id="1930060"/>
    <lineage>
        <taxon>Bacteria</taxon>
        <taxon>Bacillati</taxon>
        <taxon>Actinomycetota</taxon>
        <taxon>Actinomycetes</taxon>
        <taxon>Micrococcales</taxon>
        <taxon>Microbacteriaceae</taxon>
        <taxon>Arenivirga</taxon>
    </lineage>
</organism>
<reference evidence="1 2" key="1">
    <citation type="journal article" date="2014" name="Int. J. Syst. Evol. Microbiol.">
        <title>Complete genome sequence of Corynebacterium casei LMG S-19264T (=DSM 44701T), isolated from a smear-ripened cheese.</title>
        <authorList>
            <consortium name="US DOE Joint Genome Institute (JGI-PGF)"/>
            <person name="Walter F."/>
            <person name="Albersmeier A."/>
            <person name="Kalinowski J."/>
            <person name="Ruckert C."/>
        </authorList>
    </citation>
    <scope>NUCLEOTIDE SEQUENCE [LARGE SCALE GENOMIC DNA]</scope>
    <source>
        <strain evidence="1 2">NBRC 112289</strain>
    </source>
</reference>
<proteinExistence type="predicted"/>
<comment type="caution">
    <text evidence="1">The sequence shown here is derived from an EMBL/GenBank/DDBJ whole genome shotgun (WGS) entry which is preliminary data.</text>
</comment>
<accession>A0AA37XC97</accession>
<dbReference type="EMBL" id="BSUL01000001">
    <property type="protein sequence ID" value="GMA29488.1"/>
    <property type="molecule type" value="Genomic_DNA"/>
</dbReference>